<dbReference type="Proteomes" id="UP000252118">
    <property type="component" value="Unassembled WGS sequence"/>
</dbReference>
<organism evidence="3 4">
    <name type="scientific">Rossellomorea aquimaris</name>
    <dbReference type="NCBI Taxonomy" id="189382"/>
    <lineage>
        <taxon>Bacteria</taxon>
        <taxon>Bacillati</taxon>
        <taxon>Bacillota</taxon>
        <taxon>Bacilli</taxon>
        <taxon>Bacillales</taxon>
        <taxon>Bacillaceae</taxon>
        <taxon>Rossellomorea</taxon>
    </lineage>
</organism>
<evidence type="ECO:0000259" key="2">
    <source>
        <dbReference type="Pfam" id="PF18902"/>
    </source>
</evidence>
<dbReference type="RefSeq" id="WP_113970533.1">
    <property type="nucleotide sequence ID" value="NZ_QNRJ01000014.1"/>
</dbReference>
<keyword evidence="1" id="KW-0812">Transmembrane</keyword>
<feature type="transmembrane region" description="Helical" evidence="1">
    <location>
        <begin position="43"/>
        <end position="62"/>
    </location>
</feature>
<keyword evidence="1" id="KW-0472">Membrane</keyword>
<evidence type="ECO:0000256" key="1">
    <source>
        <dbReference type="SAM" id="Phobius"/>
    </source>
</evidence>
<accession>A0A366EJA6</accession>
<evidence type="ECO:0000313" key="3">
    <source>
        <dbReference type="EMBL" id="RBP02463.1"/>
    </source>
</evidence>
<reference evidence="3 4" key="1">
    <citation type="submission" date="2018-06" db="EMBL/GenBank/DDBJ databases">
        <title>Freshwater and sediment microbial communities from various areas in North America, analyzing microbe dynamics in response to fracking.</title>
        <authorList>
            <person name="Lamendella R."/>
        </authorList>
    </citation>
    <scope>NUCLEOTIDE SEQUENCE [LARGE SCALE GENOMIC DNA]</scope>
    <source>
        <strain evidence="3 4">97B</strain>
    </source>
</reference>
<proteinExistence type="predicted"/>
<dbReference type="InterPro" id="IPR043717">
    <property type="entry name" value="DUF5658"/>
</dbReference>
<dbReference type="AlphaFoldDB" id="A0A366EJA6"/>
<dbReference type="OrthoDB" id="2084666at2"/>
<protein>
    <recommendedName>
        <fullName evidence="2">DUF5658 domain-containing protein</fullName>
    </recommendedName>
</protein>
<feature type="transmembrane region" description="Helical" evidence="1">
    <location>
        <begin position="74"/>
        <end position="97"/>
    </location>
</feature>
<dbReference type="EMBL" id="QNRJ01000014">
    <property type="protein sequence ID" value="RBP02463.1"/>
    <property type="molecule type" value="Genomic_DNA"/>
</dbReference>
<sequence length="100" mass="11573">MRLLLLYIAILNLLDTSLTMYGLHFDYITEANPLMSNLYFTNPWLFLLLKGGLSVTLFILLYRLKPDKRSSNVLFSVSVIAAVSYSFICLMHGYWLMEII</sequence>
<feature type="domain" description="DUF5658" evidence="2">
    <location>
        <begin position="7"/>
        <end position="97"/>
    </location>
</feature>
<evidence type="ECO:0000313" key="4">
    <source>
        <dbReference type="Proteomes" id="UP000252118"/>
    </source>
</evidence>
<dbReference type="Pfam" id="PF18902">
    <property type="entry name" value="DUF5658"/>
    <property type="match status" value="1"/>
</dbReference>
<gene>
    <name evidence="3" type="ORF">DET59_11426</name>
</gene>
<comment type="caution">
    <text evidence="3">The sequence shown here is derived from an EMBL/GenBank/DDBJ whole genome shotgun (WGS) entry which is preliminary data.</text>
</comment>
<keyword evidence="1" id="KW-1133">Transmembrane helix</keyword>
<name>A0A366EJA6_9BACI</name>